<evidence type="ECO:0000256" key="2">
    <source>
        <dbReference type="ARBA" id="ARBA00007639"/>
    </source>
</evidence>
<evidence type="ECO:0000256" key="3">
    <source>
        <dbReference type="ARBA" id="ARBA00022729"/>
    </source>
</evidence>
<evidence type="ECO:0000313" key="5">
    <source>
        <dbReference type="EMBL" id="KAB1438452.1"/>
    </source>
</evidence>
<evidence type="ECO:0000313" key="6">
    <source>
        <dbReference type="Proteomes" id="UP000461768"/>
    </source>
</evidence>
<dbReference type="PANTHER" id="PTHR46847:SF4">
    <property type="entry name" value="AUTOINDUCER 2-BINDING PROTEIN LSRB"/>
    <property type="match status" value="1"/>
</dbReference>
<keyword evidence="6" id="KW-1185">Reference proteome</keyword>
<feature type="domain" description="Periplasmic binding protein" evidence="4">
    <location>
        <begin position="66"/>
        <end position="314"/>
    </location>
</feature>
<dbReference type="SUPFAM" id="SSF53822">
    <property type="entry name" value="Periplasmic binding protein-like I"/>
    <property type="match status" value="1"/>
</dbReference>
<evidence type="ECO:0000259" key="4">
    <source>
        <dbReference type="Pfam" id="PF13407"/>
    </source>
</evidence>
<dbReference type="CDD" id="cd01536">
    <property type="entry name" value="PBP1_ABC_sugar_binding-like"/>
    <property type="match status" value="1"/>
</dbReference>
<protein>
    <submittedName>
        <fullName evidence="5">Sugar ABC transporter substrate-binding protein</fullName>
    </submittedName>
</protein>
<comment type="similarity">
    <text evidence="2">Belongs to the bacterial solute-binding protein 2 family.</text>
</comment>
<comment type="subcellular location">
    <subcellularLocation>
        <location evidence="1">Cell envelope</location>
    </subcellularLocation>
</comment>
<keyword evidence="3" id="KW-0732">Signal</keyword>
<name>A0A7V7QKU1_9FIRM</name>
<dbReference type="InterPro" id="IPR025997">
    <property type="entry name" value="SBP_2_dom"/>
</dbReference>
<dbReference type="GO" id="GO:0030246">
    <property type="term" value="F:carbohydrate binding"/>
    <property type="evidence" value="ECO:0007669"/>
    <property type="project" value="UniProtKB-ARBA"/>
</dbReference>
<dbReference type="Proteomes" id="UP000461768">
    <property type="component" value="Unassembled WGS sequence"/>
</dbReference>
<proteinExistence type="inferred from homology"/>
<dbReference type="PANTHER" id="PTHR46847">
    <property type="entry name" value="D-ALLOSE-BINDING PERIPLASMIC PROTEIN-RELATED"/>
    <property type="match status" value="1"/>
</dbReference>
<comment type="caution">
    <text evidence="5">The sequence shown here is derived from an EMBL/GenBank/DDBJ whole genome shotgun (WGS) entry which is preliminary data.</text>
</comment>
<dbReference type="EMBL" id="WAGX01000005">
    <property type="protein sequence ID" value="KAB1438452.1"/>
    <property type="molecule type" value="Genomic_DNA"/>
</dbReference>
<accession>A0A7V7QKU1</accession>
<dbReference type="AlphaFoldDB" id="A0A7V7QKU1"/>
<dbReference type="OrthoDB" id="2037829at2"/>
<evidence type="ECO:0000256" key="1">
    <source>
        <dbReference type="ARBA" id="ARBA00004196"/>
    </source>
</evidence>
<dbReference type="Gene3D" id="3.40.50.2300">
    <property type="match status" value="2"/>
</dbReference>
<sequence length="357" mass="38674">MKEDKTYNMYTNSYKRRKGMKNKMLRVFLCVTMVVMMVAGCSTKDSKKETEASSNEISSGVEKELVGFAISYTGNDFMQGLANMVKEKFESEGYECQVASADGDATTQIEQIENFVTMGAKMVLVMAVDPTGLQDVGKKAIESGTEIVAFTTKIEGGETTYVGSASEKEIGSAIATLGSDWIDKTFADAQDGTVETVIFGYSGTPEAAERSEGIKEEIAKNAKCKVTYMEPESNTLDAAQQAAENLFQTNPDTKLILCYNSGMSNGVNAYIMSSGLTVEDKATFGSDISGEVLANIGASKTNASIVRGAVSLGDYEAMWTDLWVPCKLILRGEVDQVKPEYLGETELITPDNMPKRD</sequence>
<dbReference type="GO" id="GO:0030313">
    <property type="term" value="C:cell envelope"/>
    <property type="evidence" value="ECO:0007669"/>
    <property type="project" value="UniProtKB-SubCell"/>
</dbReference>
<reference evidence="5 6" key="1">
    <citation type="submission" date="2019-09" db="EMBL/GenBank/DDBJ databases">
        <authorList>
            <person name="Valk L.C."/>
        </authorList>
    </citation>
    <scope>NUCLEOTIDE SEQUENCE [LARGE SCALE GENOMIC DNA]</scope>
    <source>
        <strain evidence="5">GalUA</strain>
    </source>
</reference>
<dbReference type="InterPro" id="IPR028082">
    <property type="entry name" value="Peripla_BP_I"/>
</dbReference>
<organism evidence="5 6">
    <name type="scientific">Candidatus Galacturonatibacter soehngenii</name>
    <dbReference type="NCBI Taxonomy" id="2307010"/>
    <lineage>
        <taxon>Bacteria</taxon>
        <taxon>Bacillati</taxon>
        <taxon>Bacillota</taxon>
        <taxon>Clostridia</taxon>
        <taxon>Lachnospirales</taxon>
        <taxon>Lachnospiraceae</taxon>
        <taxon>Candidatus Galacturonatibacter</taxon>
    </lineage>
</organism>
<gene>
    <name evidence="5" type="ORF">F7O84_12985</name>
</gene>
<dbReference type="Pfam" id="PF13407">
    <property type="entry name" value="Peripla_BP_4"/>
    <property type="match status" value="1"/>
</dbReference>
<reference evidence="5 6" key="2">
    <citation type="submission" date="2020-02" db="EMBL/GenBank/DDBJ databases">
        <title>Candidatus Galacturonibacter soehngenii shows hetero-acetogenic catabolism of galacturonic acid but lacks a canonical carbon monoxide dehydrogenase/acetyl-CoA synthase complex.</title>
        <authorList>
            <person name="Diender M."/>
            <person name="Stouten G.R."/>
            <person name="Petersen J.F."/>
            <person name="Nielsen P.H."/>
            <person name="Dueholm M.S."/>
            <person name="Pronk J.T."/>
            <person name="Van Loosdrecht M.C.M."/>
        </authorList>
    </citation>
    <scope>NUCLEOTIDE SEQUENCE [LARGE SCALE GENOMIC DNA]</scope>
    <source>
        <strain evidence="5">GalUA</strain>
    </source>
</reference>